<evidence type="ECO:0000256" key="4">
    <source>
        <dbReference type="ARBA" id="ARBA00022692"/>
    </source>
</evidence>
<accession>A0A067M6I3</accession>
<name>A0A067M6I3_BOTB1</name>
<dbReference type="HOGENOM" id="CLU_002289_7_2_1"/>
<dbReference type="FunFam" id="1.10.287.570:FF:000003">
    <property type="entry name" value="Anion exchange family protein"/>
    <property type="match status" value="1"/>
</dbReference>
<evidence type="ECO:0000256" key="2">
    <source>
        <dbReference type="ARBA" id="ARBA00010993"/>
    </source>
</evidence>
<dbReference type="FunCoup" id="A0A067M6I3">
    <property type="interactions" value="150"/>
</dbReference>
<evidence type="ECO:0000256" key="7">
    <source>
        <dbReference type="SAM" id="Phobius"/>
    </source>
</evidence>
<dbReference type="GO" id="GO:0005886">
    <property type="term" value="C:plasma membrane"/>
    <property type="evidence" value="ECO:0007669"/>
    <property type="project" value="TreeGrafter"/>
</dbReference>
<evidence type="ECO:0000259" key="8">
    <source>
        <dbReference type="Pfam" id="PF00955"/>
    </source>
</evidence>
<dbReference type="InterPro" id="IPR011531">
    <property type="entry name" value="HCO3_transpt-like_TM_dom"/>
</dbReference>
<dbReference type="GO" id="GO:0006820">
    <property type="term" value="P:monoatomic anion transport"/>
    <property type="evidence" value="ECO:0007669"/>
    <property type="project" value="InterPro"/>
</dbReference>
<sequence>MLPFQGIWRDINARGPYYLSDWTDAWTYRVIPATLLMFCANVLPALAFSLDLIEKTGEYGVTEILFASFLGAAVFSLFSAQPLTITGVTGPITVLNYTIFTVIPRPSNGGPLYLGFIAWVYIWSAIMHFIIAISNGCNALVYFTLFPCDAFGFYVGWIYMQYGVQIVSRQSATDAIDATLLSVVLAVTMFSLSWVFKLTAQSKLFHPLVRRMIADYGMMVAFVACSALPHWGRLRGVHLETLPTTGVAFTPQGGRNWIVPFWDVPAKWVGIAIPFAILLTILFYFDHNVSSLMAQSSAFPLRKPPGFHLDFFMLGVTTFLAGILGIPAPNGLIPQAPIHTRSLLIFDHIPVARHDAEKVDPVSEEAVSHGVQVVGERAIGVVEQRLSNLAQGGLTLLCMIGPILHQVIGRIPKGVLAGLFWYMGSEALLENGITAKLSFLLGDARLILREEPLLLIRRKMLWLWVFLLLIGFAGTFAITQTIAAIGFPFVICLMIPLRTWLVPKMGFTPAEIDILDQPVASDFVYSLFLLACTKPITDVALF</sequence>
<dbReference type="AlphaFoldDB" id="A0A067M6I3"/>
<dbReference type="GO" id="GO:0050801">
    <property type="term" value="P:monoatomic ion homeostasis"/>
    <property type="evidence" value="ECO:0007669"/>
    <property type="project" value="TreeGrafter"/>
</dbReference>
<dbReference type="GO" id="GO:0000324">
    <property type="term" value="C:fungal-type vacuole"/>
    <property type="evidence" value="ECO:0007669"/>
    <property type="project" value="TreeGrafter"/>
</dbReference>
<evidence type="ECO:0000256" key="6">
    <source>
        <dbReference type="ARBA" id="ARBA00023136"/>
    </source>
</evidence>
<reference evidence="10" key="1">
    <citation type="journal article" date="2014" name="Proc. Natl. Acad. Sci. U.S.A.">
        <title>Extensive sampling of basidiomycete genomes demonstrates inadequacy of the white-rot/brown-rot paradigm for wood decay fungi.</title>
        <authorList>
            <person name="Riley R."/>
            <person name="Salamov A.A."/>
            <person name="Brown D.W."/>
            <person name="Nagy L.G."/>
            <person name="Floudas D."/>
            <person name="Held B.W."/>
            <person name="Levasseur A."/>
            <person name="Lombard V."/>
            <person name="Morin E."/>
            <person name="Otillar R."/>
            <person name="Lindquist E.A."/>
            <person name="Sun H."/>
            <person name="LaButti K.M."/>
            <person name="Schmutz J."/>
            <person name="Jabbour D."/>
            <person name="Luo H."/>
            <person name="Baker S.E."/>
            <person name="Pisabarro A.G."/>
            <person name="Walton J.D."/>
            <person name="Blanchette R.A."/>
            <person name="Henrissat B."/>
            <person name="Martin F."/>
            <person name="Cullen D."/>
            <person name="Hibbett D.S."/>
            <person name="Grigoriev I.V."/>
        </authorList>
    </citation>
    <scope>NUCLEOTIDE SEQUENCE [LARGE SCALE GENOMIC DNA]</scope>
    <source>
        <strain evidence="10">FD-172 SS1</strain>
    </source>
</reference>
<dbReference type="PANTHER" id="PTHR11453:SF82">
    <property type="entry name" value="BORON TRANSPORTER 1"/>
    <property type="match status" value="1"/>
</dbReference>
<evidence type="ECO:0000313" key="9">
    <source>
        <dbReference type="EMBL" id="KDQ11348.1"/>
    </source>
</evidence>
<comment type="subcellular location">
    <subcellularLocation>
        <location evidence="1">Vacuole membrane</location>
        <topology evidence="1">Multi-pass membrane protein</topology>
    </subcellularLocation>
</comment>
<dbReference type="STRING" id="930990.A0A067M6I3"/>
<protein>
    <recommendedName>
        <fullName evidence="8">Bicarbonate transporter-like transmembrane domain-containing protein</fullName>
    </recommendedName>
</protein>
<evidence type="ECO:0000313" key="10">
    <source>
        <dbReference type="Proteomes" id="UP000027195"/>
    </source>
</evidence>
<organism evidence="9 10">
    <name type="scientific">Botryobasidium botryosum (strain FD-172 SS1)</name>
    <dbReference type="NCBI Taxonomy" id="930990"/>
    <lineage>
        <taxon>Eukaryota</taxon>
        <taxon>Fungi</taxon>
        <taxon>Dikarya</taxon>
        <taxon>Basidiomycota</taxon>
        <taxon>Agaricomycotina</taxon>
        <taxon>Agaricomycetes</taxon>
        <taxon>Cantharellales</taxon>
        <taxon>Botryobasidiaceae</taxon>
        <taxon>Botryobasidium</taxon>
    </lineage>
</organism>
<dbReference type="GO" id="GO:0005774">
    <property type="term" value="C:vacuolar membrane"/>
    <property type="evidence" value="ECO:0007669"/>
    <property type="project" value="UniProtKB-SubCell"/>
</dbReference>
<feature type="transmembrane region" description="Helical" evidence="7">
    <location>
        <begin position="112"/>
        <end position="133"/>
    </location>
</feature>
<dbReference type="Pfam" id="PF00955">
    <property type="entry name" value="HCO3_cotransp"/>
    <property type="match status" value="1"/>
</dbReference>
<evidence type="ECO:0000256" key="1">
    <source>
        <dbReference type="ARBA" id="ARBA00004128"/>
    </source>
</evidence>
<feature type="domain" description="Bicarbonate transporter-like transmembrane" evidence="8">
    <location>
        <begin position="166"/>
        <end position="517"/>
    </location>
</feature>
<keyword evidence="4 7" id="KW-0812">Transmembrane</keyword>
<dbReference type="InterPro" id="IPR003020">
    <property type="entry name" value="HCO3_transpt_euk"/>
</dbReference>
<evidence type="ECO:0000256" key="3">
    <source>
        <dbReference type="ARBA" id="ARBA00022554"/>
    </source>
</evidence>
<dbReference type="EMBL" id="KL198059">
    <property type="protein sequence ID" value="KDQ11348.1"/>
    <property type="molecule type" value="Genomic_DNA"/>
</dbReference>
<dbReference type="InParanoid" id="A0A067M6I3"/>
<feature type="transmembrane region" description="Helical" evidence="7">
    <location>
        <begin position="266"/>
        <end position="285"/>
    </location>
</feature>
<evidence type="ECO:0000256" key="5">
    <source>
        <dbReference type="ARBA" id="ARBA00022989"/>
    </source>
</evidence>
<feature type="transmembrane region" description="Helical" evidence="7">
    <location>
        <begin position="140"/>
        <end position="160"/>
    </location>
</feature>
<gene>
    <name evidence="9" type="ORF">BOTBODRAFT_114602</name>
</gene>
<dbReference type="Proteomes" id="UP000027195">
    <property type="component" value="Unassembled WGS sequence"/>
</dbReference>
<dbReference type="Gene3D" id="1.10.287.570">
    <property type="entry name" value="Helical hairpin bin"/>
    <property type="match status" value="1"/>
</dbReference>
<dbReference type="OrthoDB" id="1735926at2759"/>
<dbReference type="GO" id="GO:0005452">
    <property type="term" value="F:solute:inorganic anion antiporter activity"/>
    <property type="evidence" value="ECO:0007669"/>
    <property type="project" value="InterPro"/>
</dbReference>
<comment type="similarity">
    <text evidence="2">Belongs to the anion exchanger (TC 2.A.31) family.</text>
</comment>
<feature type="transmembrane region" description="Helical" evidence="7">
    <location>
        <begin position="180"/>
        <end position="200"/>
    </location>
</feature>
<feature type="transmembrane region" description="Helical" evidence="7">
    <location>
        <begin position="60"/>
        <end position="80"/>
    </location>
</feature>
<keyword evidence="5 7" id="KW-1133">Transmembrane helix</keyword>
<keyword evidence="3" id="KW-0926">Vacuole</keyword>
<dbReference type="PANTHER" id="PTHR11453">
    <property type="entry name" value="ANION EXCHANGE PROTEIN"/>
    <property type="match status" value="1"/>
</dbReference>
<keyword evidence="6 7" id="KW-0472">Membrane</keyword>
<dbReference type="GO" id="GO:0080139">
    <property type="term" value="F:borate efflux transmembrane transporter activity"/>
    <property type="evidence" value="ECO:0007669"/>
    <property type="project" value="TreeGrafter"/>
</dbReference>
<keyword evidence="10" id="KW-1185">Reference proteome</keyword>
<feature type="transmembrane region" description="Helical" evidence="7">
    <location>
        <begin position="306"/>
        <end position="326"/>
    </location>
</feature>
<feature type="transmembrane region" description="Helical" evidence="7">
    <location>
        <begin position="462"/>
        <end position="495"/>
    </location>
</feature>
<feature type="transmembrane region" description="Helical" evidence="7">
    <location>
        <begin position="26"/>
        <end position="48"/>
    </location>
</feature>
<proteinExistence type="inferred from homology"/>